<reference evidence="6 7" key="1">
    <citation type="journal article" date="2014" name="Int. J. Syst. Evol. Microbiol.">
        <title>Complete genome sequence of Corynebacterium casei LMG S-19264T (=DSM 44701T), isolated from a smear-ripened cheese.</title>
        <authorList>
            <consortium name="US DOE Joint Genome Institute (JGI-PGF)"/>
            <person name="Walter F."/>
            <person name="Albersmeier A."/>
            <person name="Kalinowski J."/>
            <person name="Ruckert C."/>
        </authorList>
    </citation>
    <scope>NUCLEOTIDE SEQUENCE [LARGE SCALE GENOMIC DNA]</scope>
    <source>
        <strain evidence="6 7">CGMCC 1.9161</strain>
    </source>
</reference>
<dbReference type="EMBL" id="BMMF01000013">
    <property type="protein sequence ID" value="GGK48753.1"/>
    <property type="molecule type" value="Genomic_DNA"/>
</dbReference>
<dbReference type="PROSITE" id="PS51318">
    <property type="entry name" value="TAT"/>
    <property type="match status" value="1"/>
</dbReference>
<dbReference type="PANTHER" id="PTHR42978">
    <property type="entry name" value="QUORUM-QUENCHING LACTONASE YTNP-RELATED-RELATED"/>
    <property type="match status" value="1"/>
</dbReference>
<organism evidence="6 7">
    <name type="scientific">Salinarimonas ramus</name>
    <dbReference type="NCBI Taxonomy" id="690164"/>
    <lineage>
        <taxon>Bacteria</taxon>
        <taxon>Pseudomonadati</taxon>
        <taxon>Pseudomonadota</taxon>
        <taxon>Alphaproteobacteria</taxon>
        <taxon>Hyphomicrobiales</taxon>
        <taxon>Salinarimonadaceae</taxon>
        <taxon>Salinarimonas</taxon>
    </lineage>
</organism>
<keyword evidence="4" id="KW-0862">Zinc</keyword>
<dbReference type="PANTHER" id="PTHR42978:SF6">
    <property type="entry name" value="QUORUM-QUENCHING LACTONASE YTNP-RELATED"/>
    <property type="match status" value="1"/>
</dbReference>
<comment type="similarity">
    <text evidence="1">Belongs to the metallo-beta-lactamase superfamily.</text>
</comment>
<keyword evidence="3" id="KW-0378">Hydrolase</keyword>
<dbReference type="InterPro" id="IPR006311">
    <property type="entry name" value="TAT_signal"/>
</dbReference>
<protein>
    <submittedName>
        <fullName evidence="6">MBL fold metallo-hydrolase</fullName>
    </submittedName>
</protein>
<dbReference type="GO" id="GO:0016787">
    <property type="term" value="F:hydrolase activity"/>
    <property type="evidence" value="ECO:0007669"/>
    <property type="project" value="UniProtKB-KW"/>
</dbReference>
<dbReference type="RefSeq" id="WP_188915000.1">
    <property type="nucleotide sequence ID" value="NZ_BMMF01000013.1"/>
</dbReference>
<sequence>MAHFTRREMLAVPAAGAAASMIPIASAKAQSDATPDGTVPVFRYRLGEIEVFPIYDGMRGFPLQDGFVTNAPLEEVQAAFTQARRGTEQIENPFTATLFRIGGRLLLVDTGNGPQEGESPVGHLDVGLAAIGVSPEDIDTVVISHFHGDHISGLRRADGSPMFPNAETLVPEGEAAYWLDEGEMSRAPEGRRGGFERAQAIFAGEDLGMRTYTGGEELAPGMVAVDAHGHSPGHMAYRVQSGSDGLLLISDAAHLPFLFVANPDWSVRFDMDPEMARATRRRLLEEAAADRLMIAGYHWGFPNVGHVREAGTGFELVRIPWPG</sequence>
<accession>A0A917V7F2</accession>
<dbReference type="SUPFAM" id="SSF56281">
    <property type="entry name" value="Metallo-hydrolase/oxidoreductase"/>
    <property type="match status" value="1"/>
</dbReference>
<dbReference type="Proteomes" id="UP000600449">
    <property type="component" value="Unassembled WGS sequence"/>
</dbReference>
<dbReference type="InterPro" id="IPR051013">
    <property type="entry name" value="MBL_superfamily_lactonases"/>
</dbReference>
<proteinExistence type="inferred from homology"/>
<evidence type="ECO:0000256" key="4">
    <source>
        <dbReference type="ARBA" id="ARBA00022833"/>
    </source>
</evidence>
<keyword evidence="2" id="KW-0479">Metal-binding</keyword>
<dbReference type="InterPro" id="IPR001279">
    <property type="entry name" value="Metallo-B-lactamas"/>
</dbReference>
<feature type="domain" description="Metallo-beta-lactamase" evidence="5">
    <location>
        <begin position="93"/>
        <end position="297"/>
    </location>
</feature>
<gene>
    <name evidence="6" type="ORF">GCM10011322_39730</name>
</gene>
<dbReference type="GO" id="GO:0046872">
    <property type="term" value="F:metal ion binding"/>
    <property type="evidence" value="ECO:0007669"/>
    <property type="project" value="UniProtKB-KW"/>
</dbReference>
<dbReference type="AlphaFoldDB" id="A0A917V7F2"/>
<dbReference type="InterPro" id="IPR036866">
    <property type="entry name" value="RibonucZ/Hydroxyglut_hydro"/>
</dbReference>
<evidence type="ECO:0000313" key="7">
    <source>
        <dbReference type="Proteomes" id="UP000600449"/>
    </source>
</evidence>
<dbReference type="SMART" id="SM00849">
    <property type="entry name" value="Lactamase_B"/>
    <property type="match status" value="1"/>
</dbReference>
<evidence type="ECO:0000313" key="6">
    <source>
        <dbReference type="EMBL" id="GGK48753.1"/>
    </source>
</evidence>
<keyword evidence="7" id="KW-1185">Reference proteome</keyword>
<evidence type="ECO:0000256" key="1">
    <source>
        <dbReference type="ARBA" id="ARBA00007749"/>
    </source>
</evidence>
<name>A0A917V7F2_9HYPH</name>
<evidence type="ECO:0000256" key="2">
    <source>
        <dbReference type="ARBA" id="ARBA00022723"/>
    </source>
</evidence>
<comment type="caution">
    <text evidence="6">The sequence shown here is derived from an EMBL/GenBank/DDBJ whole genome shotgun (WGS) entry which is preliminary data.</text>
</comment>
<evidence type="ECO:0000256" key="3">
    <source>
        <dbReference type="ARBA" id="ARBA00022801"/>
    </source>
</evidence>
<dbReference type="CDD" id="cd07720">
    <property type="entry name" value="OPHC2-like_MBL-fold"/>
    <property type="match status" value="1"/>
</dbReference>
<dbReference type="Pfam" id="PF00753">
    <property type="entry name" value="Lactamase_B"/>
    <property type="match status" value="1"/>
</dbReference>
<dbReference type="Gene3D" id="3.60.15.10">
    <property type="entry name" value="Ribonuclease Z/Hydroxyacylglutathione hydrolase-like"/>
    <property type="match status" value="1"/>
</dbReference>
<evidence type="ECO:0000259" key="5">
    <source>
        <dbReference type="SMART" id="SM00849"/>
    </source>
</evidence>